<evidence type="ECO:0000313" key="2">
    <source>
        <dbReference type="EMBL" id="MBM6922866.1"/>
    </source>
</evidence>
<dbReference type="InterPro" id="IPR036264">
    <property type="entry name" value="Bact_exopeptidase_dim_dom"/>
</dbReference>
<dbReference type="InterPro" id="IPR011650">
    <property type="entry name" value="Peptidase_M20_dimer"/>
</dbReference>
<dbReference type="InterPro" id="IPR002933">
    <property type="entry name" value="Peptidase_M20"/>
</dbReference>
<dbReference type="PANTHER" id="PTHR30575">
    <property type="entry name" value="PEPTIDASE M20"/>
    <property type="match status" value="1"/>
</dbReference>
<organism evidence="2 3">
    <name type="scientific">Hydrogenoanaerobacterium saccharovorans</name>
    <dbReference type="NCBI Taxonomy" id="474960"/>
    <lineage>
        <taxon>Bacteria</taxon>
        <taxon>Bacillati</taxon>
        <taxon>Bacillota</taxon>
        <taxon>Clostridia</taxon>
        <taxon>Eubacteriales</taxon>
        <taxon>Oscillospiraceae</taxon>
        <taxon>Hydrogenoanaerobacterium</taxon>
    </lineage>
</organism>
<dbReference type="SUPFAM" id="SSF55031">
    <property type="entry name" value="Bacterial exopeptidase dimerisation domain"/>
    <property type="match status" value="1"/>
</dbReference>
<keyword evidence="3" id="KW-1185">Reference proteome</keyword>
<feature type="domain" description="Peptidase M20 dimerisation" evidence="1">
    <location>
        <begin position="187"/>
        <end position="280"/>
    </location>
</feature>
<reference evidence="2 3" key="1">
    <citation type="journal article" date="2021" name="Sci. Rep.">
        <title>The distribution of antibiotic resistance genes in chicken gut microbiota commensals.</title>
        <authorList>
            <person name="Juricova H."/>
            <person name="Matiasovicova J."/>
            <person name="Kubasova T."/>
            <person name="Cejkova D."/>
            <person name="Rychlik I."/>
        </authorList>
    </citation>
    <scope>NUCLEOTIDE SEQUENCE [LARGE SCALE GENOMIC DNA]</scope>
    <source>
        <strain evidence="2 3">An564</strain>
    </source>
</reference>
<dbReference type="Proteomes" id="UP000724149">
    <property type="component" value="Unassembled WGS sequence"/>
</dbReference>
<name>A0ABS2GL77_9FIRM</name>
<dbReference type="InterPro" id="IPR052030">
    <property type="entry name" value="Peptidase_M20/M20A_hydrolases"/>
</dbReference>
<comment type="caution">
    <text evidence="2">The sequence shown here is derived from an EMBL/GenBank/DDBJ whole genome shotgun (WGS) entry which is preliminary data.</text>
</comment>
<sequence length="479" mass="51321">MTDLELIRESVAKHAAKILDANDRIWDYAELAFHEHKSAELLCRLLEEEGFTVQRGLAEIPTCFTGTYKKGTGKPVMGFLGEFDALSSLSQQAALPEKSPVTAGAPGHGCGHCALGTGSLAAAFALKDYLDATGEDGTVIYFGCPAEEGAGSKQFMARAGLFDDVDFVYTWHPSTINGVESVQSNAIMGANFRFKGRTSHAAASPHLGRSALDAVELMSVGCNYLREHVIPEARIHYAYIDAGGTAPNVVQDHATVRYEVRTPFVKDLRELFDRVVDVAKGAALMTGTTLDVELAMAFTEYVPNKALGAIASEAMQEVGAPRWDEADFQLARQFLLSYDPETRAAIEAEIRRTYGDRAEAVLQRPLATDVIPFDPSAIRLQAGSTDVGDVGYAAPTLNLLVATACVGNVGHSWQMTAQACSPLAHKGLLTAAEAMALSAVRTKHRPDAIAAAKAEVLARNGGKYTCPLPDSVKPPLDTY</sequence>
<dbReference type="Pfam" id="PF01546">
    <property type="entry name" value="Peptidase_M20"/>
    <property type="match status" value="1"/>
</dbReference>
<dbReference type="PIRSF" id="PIRSF037227">
    <property type="entry name" value="Aminobenzoyl-glu_utiliz_pB"/>
    <property type="match status" value="1"/>
</dbReference>
<dbReference type="InterPro" id="IPR017439">
    <property type="entry name" value="Amidohydrolase"/>
</dbReference>
<dbReference type="EMBL" id="JACSNR010000003">
    <property type="protein sequence ID" value="MBM6922866.1"/>
    <property type="molecule type" value="Genomic_DNA"/>
</dbReference>
<dbReference type="NCBIfam" id="TIGR01891">
    <property type="entry name" value="amidohydrolases"/>
    <property type="match status" value="1"/>
</dbReference>
<dbReference type="SUPFAM" id="SSF53187">
    <property type="entry name" value="Zn-dependent exopeptidases"/>
    <property type="match status" value="1"/>
</dbReference>
<proteinExistence type="predicted"/>
<dbReference type="InterPro" id="IPR017145">
    <property type="entry name" value="Aminobenzoyl-glu_utiliz_pB"/>
</dbReference>
<accession>A0ABS2GL77</accession>
<dbReference type="Gene3D" id="3.30.70.360">
    <property type="match status" value="1"/>
</dbReference>
<dbReference type="Pfam" id="PF07687">
    <property type="entry name" value="M20_dimer"/>
    <property type="match status" value="1"/>
</dbReference>
<evidence type="ECO:0000259" key="1">
    <source>
        <dbReference type="Pfam" id="PF07687"/>
    </source>
</evidence>
<dbReference type="RefSeq" id="WP_204720044.1">
    <property type="nucleotide sequence ID" value="NZ_JACSNR010000003.1"/>
</dbReference>
<evidence type="ECO:0000313" key="3">
    <source>
        <dbReference type="Proteomes" id="UP000724149"/>
    </source>
</evidence>
<dbReference type="PANTHER" id="PTHR30575:SF0">
    <property type="entry name" value="XAA-ARG DIPEPTIDASE"/>
    <property type="match status" value="1"/>
</dbReference>
<dbReference type="Gene3D" id="3.40.630.10">
    <property type="entry name" value="Zn peptidases"/>
    <property type="match status" value="2"/>
</dbReference>
<gene>
    <name evidence="2" type="ORF">H9X81_04050</name>
</gene>
<protein>
    <submittedName>
        <fullName evidence="2">Amidohydrolase</fullName>
    </submittedName>
</protein>